<proteinExistence type="predicted"/>
<protein>
    <submittedName>
        <fullName evidence="2">Regulatory protein MarR</fullName>
    </submittedName>
</protein>
<dbReference type="InterPro" id="IPR027395">
    <property type="entry name" value="WH_DNA-bd_dom"/>
</dbReference>
<gene>
    <name evidence="2" type="ORF">MetfoDRAFT_1779</name>
</gene>
<dbReference type="EMBL" id="AGJL01000062">
    <property type="protein sequence ID" value="EHP84032.1"/>
    <property type="molecule type" value="Genomic_DNA"/>
</dbReference>
<evidence type="ECO:0000259" key="1">
    <source>
        <dbReference type="Pfam" id="PF13601"/>
    </source>
</evidence>
<dbReference type="CDD" id="cd00090">
    <property type="entry name" value="HTH_ARSR"/>
    <property type="match status" value="1"/>
</dbReference>
<dbReference type="PANTHER" id="PTHR37318">
    <property type="entry name" value="BSL7504 PROTEIN"/>
    <property type="match status" value="1"/>
</dbReference>
<sequence>MSIFNSVVRVRILAVLYGLEYCDFNYLKERLGLTDGNLEHHLKKLEEVGFIEQKKSIINGRVKTLIKITNKGRGAFKNYIYEILQLSKEKENYDC</sequence>
<keyword evidence="3" id="KW-1185">Reference proteome</keyword>
<organism evidence="2 3">
    <name type="scientific">Methanotorris formicicus Mc-S-70</name>
    <dbReference type="NCBI Taxonomy" id="647171"/>
    <lineage>
        <taxon>Archaea</taxon>
        <taxon>Methanobacteriati</taxon>
        <taxon>Methanobacteriota</taxon>
        <taxon>Methanomada group</taxon>
        <taxon>Methanococci</taxon>
        <taxon>Methanococcales</taxon>
        <taxon>Methanocaldococcaceae</taxon>
        <taxon>Methanotorris</taxon>
    </lineage>
</organism>
<feature type="domain" description="Winged helix DNA-binding" evidence="1">
    <location>
        <begin position="8"/>
        <end position="83"/>
    </location>
</feature>
<dbReference type="InterPro" id="IPR036390">
    <property type="entry name" value="WH_DNA-bd_sf"/>
</dbReference>
<dbReference type="InterPro" id="IPR011991">
    <property type="entry name" value="ArsR-like_HTH"/>
</dbReference>
<dbReference type="InterPro" id="IPR036388">
    <property type="entry name" value="WH-like_DNA-bd_sf"/>
</dbReference>
<comment type="caution">
    <text evidence="2">The sequence shown here is derived from an EMBL/GenBank/DDBJ whole genome shotgun (WGS) entry which is preliminary data.</text>
</comment>
<dbReference type="PATRIC" id="fig|647171.4.peg.1719"/>
<dbReference type="Proteomes" id="UP000003706">
    <property type="component" value="Unassembled WGS sequence"/>
</dbReference>
<dbReference type="Pfam" id="PF13601">
    <property type="entry name" value="HTH_34"/>
    <property type="match status" value="1"/>
</dbReference>
<name>H1L155_9EURY</name>
<dbReference type="STRING" id="647171.MetfoDRAFT_1779"/>
<dbReference type="AlphaFoldDB" id="H1L155"/>
<dbReference type="Gene3D" id="1.10.10.10">
    <property type="entry name" value="Winged helix-like DNA-binding domain superfamily/Winged helix DNA-binding domain"/>
    <property type="match status" value="1"/>
</dbReference>
<evidence type="ECO:0000313" key="2">
    <source>
        <dbReference type="EMBL" id="EHP84032.1"/>
    </source>
</evidence>
<evidence type="ECO:0000313" key="3">
    <source>
        <dbReference type="Proteomes" id="UP000003706"/>
    </source>
</evidence>
<accession>H1L155</accession>
<reference evidence="2 3" key="1">
    <citation type="submission" date="2011-09" db="EMBL/GenBank/DDBJ databases">
        <title>The draft genome of Methanotorris formicicus Mc-S-70.</title>
        <authorList>
            <consortium name="US DOE Joint Genome Institute (JGI-PGF)"/>
            <person name="Lucas S."/>
            <person name="Han J."/>
            <person name="Lapidus A."/>
            <person name="Cheng J.-F."/>
            <person name="Goodwin L."/>
            <person name="Pitluck S."/>
            <person name="Peters L."/>
            <person name="Land M.L."/>
            <person name="Hauser L."/>
            <person name="Sieprawska-Lupa M."/>
            <person name="Takai K."/>
            <person name="Miyazaki J."/>
            <person name="Whitman W."/>
            <person name="Woyke T.J."/>
        </authorList>
    </citation>
    <scope>NUCLEOTIDE SEQUENCE [LARGE SCALE GENOMIC DNA]</scope>
    <source>
        <strain evidence="2 3">Mc-S-70</strain>
    </source>
</reference>
<dbReference type="SUPFAM" id="SSF46785">
    <property type="entry name" value="Winged helix' DNA-binding domain"/>
    <property type="match status" value="1"/>
</dbReference>
<dbReference type="RefSeq" id="WP_007045200.1">
    <property type="nucleotide sequence ID" value="NZ_AGJL01000062.1"/>
</dbReference>
<dbReference type="OrthoDB" id="65295at2157"/>
<dbReference type="PANTHER" id="PTHR37318:SF1">
    <property type="entry name" value="BSL7504 PROTEIN"/>
    <property type="match status" value="1"/>
</dbReference>